<comment type="caution">
    <text evidence="1">The sequence shown here is derived from an EMBL/GenBank/DDBJ whole genome shotgun (WGS) entry which is preliminary data.</text>
</comment>
<keyword evidence="2" id="KW-1185">Reference proteome</keyword>
<dbReference type="EMBL" id="CM004397">
    <property type="protein sequence ID" value="KAG8644442.1"/>
    <property type="molecule type" value="Genomic_DNA"/>
</dbReference>
<sequence>MCILHQWNWRNFFIFLIILAVSERKSIKHLAGSMALIEILSGLVRLLWQRGHIKHQEHDIEQLKLKRKFLDYMRDALKEEIMKELVRGKMPSREYHTWLHRGERIEHQINDMLDAQLKVSVIDTLTPEHSKYLVSSLENEIIKCLERSPFDHGPISDKPHKMMKKSTKRLERKLYRSFKKGQIVKSPAGAEKKATGKVKLAKSGSGISKPKKGQIHLVQKVEGDKATAEAHMQKEKYEKTDIPASSSSPSIEATKADLISSMKGNMSTAEAEPKEVIHEPATNPDSPSSTMAAPEVEPEVEDDRTIVPTSPSISNMEATQADLILEAKGSMAAAELEPMEVEDEIMIVPTSQSIPSIEAAKATLSSSASKEVTKSEMVPSSIEKLDNFPAAGDGEIRVCEEEERPLSPKSRLNTKKSIQHMVQKLNRLIAETNTKIIGLYGQGGIGKTSILKAFIDHSEVRYMFDAIIYVTVSRCWSIKKIQNVVMSQLAINQADYQTDSERAKKLFRALEKKKFLLILDDVWENIDLHAAGIPTSSLGKSCRLMLATRSLEVCHDMAAKEIEVGCLSKEEAWELFCEQAGQIVVSPNIQPYAQEIANECGRLPLHIIITARALTGENNVSVWKHALKDFLLAKTGNSDIDPQIQLLKFSYERLKIHVLKSETLMSCDIQNCFLYCALIPEDYEVYTSTLVDYWIEEGLLVGNADDARKKGHDIVQALIDAALLESIKHRTCIKMHDSIRDLASGILSAKVESCNFLGRTSPRLSQLPTQGSNSLSSLESVERYNIWRPVDHHEYLFRAGGRLAEPPPEKEWEPAKVMFLMDNELSSLPARPNCPNLLTLLLQRNFRLRVLPDSFFDLMPLLKVLNMSKTRITSLPKSISQLDNLKELYLRDCERLMKLPSEVGKLKHLQLLDLHGTVLYELTDAIGGLKSLRDLEVSFYGPVDHREYSKLSTELIPDGTISKLTSLTNLSIVVFPGDHRWHDTTQSVIKDVCDLKNLTSLRFYFPKVQQLQLFLQRSHSWKHNLLEKFNFIVGHDIKRMLSRVPHNVELDYNQQDRCLRLVNYKTIPEDAIMEVLARTTTFYLDHHLKIRSLSQLGIKNIIRLEFCIVRECPEIEYIVDGEELALPFLEHLSLYYLQKLQGIWKEQLPLGSFASLKCLCIHTCWQLKFVFTSSTSKHFRNLEKLVVEDCKAIKDIISVESDIKLDYVMLPKLKIMELRYLPNLVSIWKGPWPSLEHISFYHCPKLKNLHMDSVTEFRSSIKKIEAEKQWWNKLELGDSSLRDELQLQTCFFTLPEEDL</sequence>
<evidence type="ECO:0000313" key="2">
    <source>
        <dbReference type="Proteomes" id="UP000091857"/>
    </source>
</evidence>
<dbReference type="Proteomes" id="UP000091857">
    <property type="component" value="Chromosome 11"/>
</dbReference>
<protein>
    <submittedName>
        <fullName evidence="1">Uncharacterized protein</fullName>
    </submittedName>
</protein>
<name>A0ACB7GWD6_MANES</name>
<proteinExistence type="predicted"/>
<reference evidence="2" key="1">
    <citation type="journal article" date="2016" name="Nat. Biotechnol.">
        <title>Sequencing wild and cultivated cassava and related species reveals extensive interspecific hybridization and genetic diversity.</title>
        <authorList>
            <person name="Bredeson J.V."/>
            <person name="Lyons J.B."/>
            <person name="Prochnik S.E."/>
            <person name="Wu G.A."/>
            <person name="Ha C.M."/>
            <person name="Edsinger-Gonzales E."/>
            <person name="Grimwood J."/>
            <person name="Schmutz J."/>
            <person name="Rabbi I.Y."/>
            <person name="Egesi C."/>
            <person name="Nauluvula P."/>
            <person name="Lebot V."/>
            <person name="Ndunguru J."/>
            <person name="Mkamilo G."/>
            <person name="Bart R.S."/>
            <person name="Setter T.L."/>
            <person name="Gleadow R.M."/>
            <person name="Kulakow P."/>
            <person name="Ferguson M.E."/>
            <person name="Rounsley S."/>
            <person name="Rokhsar D.S."/>
        </authorList>
    </citation>
    <scope>NUCLEOTIDE SEQUENCE [LARGE SCALE GENOMIC DNA]</scope>
    <source>
        <strain evidence="2">cv. AM560-2</strain>
    </source>
</reference>
<evidence type="ECO:0000313" key="1">
    <source>
        <dbReference type="EMBL" id="KAG8644442.1"/>
    </source>
</evidence>
<accession>A0ACB7GWD6</accession>
<gene>
    <name evidence="1" type="ORF">MANES_11G129900v8</name>
</gene>
<organism evidence="1 2">
    <name type="scientific">Manihot esculenta</name>
    <name type="common">Cassava</name>
    <name type="synonym">Jatropha manihot</name>
    <dbReference type="NCBI Taxonomy" id="3983"/>
    <lineage>
        <taxon>Eukaryota</taxon>
        <taxon>Viridiplantae</taxon>
        <taxon>Streptophyta</taxon>
        <taxon>Embryophyta</taxon>
        <taxon>Tracheophyta</taxon>
        <taxon>Spermatophyta</taxon>
        <taxon>Magnoliopsida</taxon>
        <taxon>eudicotyledons</taxon>
        <taxon>Gunneridae</taxon>
        <taxon>Pentapetalae</taxon>
        <taxon>rosids</taxon>
        <taxon>fabids</taxon>
        <taxon>Malpighiales</taxon>
        <taxon>Euphorbiaceae</taxon>
        <taxon>Crotonoideae</taxon>
        <taxon>Manihoteae</taxon>
        <taxon>Manihot</taxon>
    </lineage>
</organism>